<protein>
    <recommendedName>
        <fullName evidence="1">Retrotransposon gag domain-containing protein</fullName>
    </recommendedName>
</protein>
<organism evidence="2 3">
    <name type="scientific">Lithocarpus litseifolius</name>
    <dbReference type="NCBI Taxonomy" id="425828"/>
    <lineage>
        <taxon>Eukaryota</taxon>
        <taxon>Viridiplantae</taxon>
        <taxon>Streptophyta</taxon>
        <taxon>Embryophyta</taxon>
        <taxon>Tracheophyta</taxon>
        <taxon>Spermatophyta</taxon>
        <taxon>Magnoliopsida</taxon>
        <taxon>eudicotyledons</taxon>
        <taxon>Gunneridae</taxon>
        <taxon>Pentapetalae</taxon>
        <taxon>rosids</taxon>
        <taxon>fabids</taxon>
        <taxon>Fagales</taxon>
        <taxon>Fagaceae</taxon>
        <taxon>Lithocarpus</taxon>
    </lineage>
</organism>
<evidence type="ECO:0000313" key="3">
    <source>
        <dbReference type="Proteomes" id="UP001459277"/>
    </source>
</evidence>
<comment type="caution">
    <text evidence="2">The sequence shown here is derived from an EMBL/GenBank/DDBJ whole genome shotgun (WGS) entry which is preliminary data.</text>
</comment>
<gene>
    <name evidence="2" type="ORF">SO802_015168</name>
</gene>
<reference evidence="2 3" key="1">
    <citation type="submission" date="2024-01" db="EMBL/GenBank/DDBJ databases">
        <title>A telomere-to-telomere, gap-free genome of sweet tea (Lithocarpus litseifolius).</title>
        <authorList>
            <person name="Zhou J."/>
        </authorList>
    </citation>
    <scope>NUCLEOTIDE SEQUENCE [LARGE SCALE GENOMIC DNA]</scope>
    <source>
        <strain evidence="2">Zhou-2022a</strain>
        <tissue evidence="2">Leaf</tissue>
    </source>
</reference>
<dbReference type="EMBL" id="JAZDWU010000005">
    <property type="protein sequence ID" value="KAL0001387.1"/>
    <property type="molecule type" value="Genomic_DNA"/>
</dbReference>
<dbReference type="InterPro" id="IPR005162">
    <property type="entry name" value="Retrotrans_gag_dom"/>
</dbReference>
<keyword evidence="3" id="KW-1185">Reference proteome</keyword>
<evidence type="ECO:0000313" key="2">
    <source>
        <dbReference type="EMBL" id="KAL0001387.1"/>
    </source>
</evidence>
<dbReference type="Proteomes" id="UP001459277">
    <property type="component" value="Unassembled WGS sequence"/>
</dbReference>
<dbReference type="Pfam" id="PF03732">
    <property type="entry name" value="Retrotrans_gag"/>
    <property type="match status" value="1"/>
</dbReference>
<proteinExistence type="predicted"/>
<dbReference type="AlphaFoldDB" id="A0AAW2CSX6"/>
<feature type="domain" description="Retrotransposon gag" evidence="1">
    <location>
        <begin position="51"/>
        <end position="122"/>
    </location>
</feature>
<name>A0AAW2CSX6_9ROSI</name>
<evidence type="ECO:0000259" key="1">
    <source>
        <dbReference type="Pfam" id="PF03732"/>
    </source>
</evidence>
<sequence>MEEMIKRAHKIEDLMTTNHSLFLNVRLPSKFKMPILDKFDETGCPKSHLKMWFLNQDDARARSWEDICCKFHNQYKYNIEVDITRRDLETMKQEPKEAFSTFITKQRSKATQMMNKPYEEEQREFHELYMLVSQVFEKLKAKGLLKPLDPRPIPNPLPARFDVTCKRIPMVLIDDGSALYVCPLKTASYLGLSVEDFVPIDQHMKAYDNSRREVLGTVTVELTIGPMIKKVEF</sequence>
<accession>A0AAW2CSX6</accession>